<comment type="caution">
    <text evidence="4">The sequence shown here is derived from an EMBL/GenBank/DDBJ whole genome shotgun (WGS) entry which is preliminary data.</text>
</comment>
<name>A0A504YAF3_FASGI</name>
<dbReference type="Pfam" id="PF16201">
    <property type="entry name" value="NopRA1"/>
    <property type="match status" value="1"/>
</dbReference>
<evidence type="ECO:0000256" key="1">
    <source>
        <dbReference type="SAM" id="MobiDB-lite"/>
    </source>
</evidence>
<dbReference type="InterPro" id="IPR039844">
    <property type="entry name" value="URB1"/>
</dbReference>
<gene>
    <name evidence="4" type="ORF">FGIG_07748</name>
</gene>
<dbReference type="AlphaFoldDB" id="A0A504YAF3"/>
<dbReference type="PANTHER" id="PTHR13500">
    <property type="entry name" value="NUCLEOLAR PRERIBOSOMAL-ASSOCIATED PROTEIN 1"/>
    <property type="match status" value="1"/>
</dbReference>
<dbReference type="EMBL" id="SUNJ01013604">
    <property type="protein sequence ID" value="TPP57149.1"/>
    <property type="molecule type" value="Genomic_DNA"/>
</dbReference>
<dbReference type="GO" id="GO:0000463">
    <property type="term" value="P:maturation of LSU-rRNA from tricistronic rRNA transcript (SSU-rRNA, 5.8S rRNA, LSU-rRNA)"/>
    <property type="evidence" value="ECO:0007669"/>
    <property type="project" value="TreeGrafter"/>
</dbReference>
<evidence type="ECO:0000313" key="4">
    <source>
        <dbReference type="EMBL" id="TPP57149.1"/>
    </source>
</evidence>
<dbReference type="InterPro" id="IPR021714">
    <property type="entry name" value="URB1_N"/>
</dbReference>
<sequence>MSQKRLFSEVDSATNKKQKLVDVELLGSDLTVLEKFVQLFEAGDLEDAYVENALSNPTVLGILGFLDSGAVRKSSELTTVFKALYMLILIGSSEKSSKFTAVVHELAEGVLEDLRFASCLRGLQKKQGAEANKAVLRLLAVVATVSTNLARGLLRSLPFSSPEMIQCSRRRNTAEEQDARSCFLNLVAAFVFSENNLVIREAIEKRDPFVMVINESYIDKYTNVMLILEMLIKITENKTISKTHKVRLFDRNSLKQLLYLYSWRGEAVTLQDLAGRGEDYVEANQLDSVRKKLHQLLILLTTSTRFGLVFSGCNRDWRSPANDLIFHALISPPMCPAYNDPLRFELVLSALFACPDILAPYLDSVAPLLYPTVPDRLKCFRLNCYLLIRSVYAPSPKSFLPGKYKESTKVVAASEELMSKLQSNLIILLTWLSLTDQFPTTAYGVASLRRELRLLFRERMPTTEHVNQFDALFGQQFNDPQVLHDQTFLNAKETDDPDAGPKDVESPKVTRSAEDDLTELEQLPKKFSKTLVTLYKSLIGLDISDSRLHKAMAKLPGILEQCVQEYFHSGVVLRCLSQFVRLQQSKSFNEVSVKPKRLFKWLFTHPQFPSVLHPNWLSQLTVPDGQGESADSDRSSLRILDSRQYLRDCLVELLLILIRHSPKLGLKNLQPLWLLGAYSATTSLRDHNILELLFLMESKSPGLLTGTDNLNSVPLVWGPTIGQHYRFPEDKTNTVSLKPVLLHQPTLGALFHCIDADQLRVSSTQFPLTHKWLTQSPTAPNALPVTFDSGSDTNVHDPCFLACNVFSHIIFILDTLRNSLSTGGGITLGGASRKKTMFYSKADTGGRLTRIHANFFVLTLQLLSKPEHHMYQTLWNCLLSKPALNLNQVPDFLRCFFSTDTHVRYLYFRRKLNPLFTNTRPCRFLFCLFCSSRQQVELFRAILDNILTALSTKEVDSPIRVLIQLMKTEFERVQSENTKPANPLSLIHRI</sequence>
<evidence type="ECO:0000313" key="5">
    <source>
        <dbReference type="Proteomes" id="UP000316759"/>
    </source>
</evidence>
<dbReference type="InterPro" id="IPR032436">
    <property type="entry name" value="URB1_C"/>
</dbReference>
<dbReference type="Proteomes" id="UP000316759">
    <property type="component" value="Unassembled WGS sequence"/>
</dbReference>
<reference evidence="4 5" key="1">
    <citation type="submission" date="2019-04" db="EMBL/GenBank/DDBJ databases">
        <title>Annotation for the trematode Fasciola gigantica.</title>
        <authorList>
            <person name="Choi Y.-J."/>
        </authorList>
    </citation>
    <scope>NUCLEOTIDE SEQUENCE [LARGE SCALE GENOMIC DNA]</scope>
    <source>
        <strain evidence="4">Uganda_cow_1</strain>
    </source>
</reference>
<dbReference type="PANTHER" id="PTHR13500:SF0">
    <property type="entry name" value="NUCLEOLAR PRE-RIBOSOMAL-ASSOCIATED PROTEIN 1"/>
    <property type="match status" value="1"/>
</dbReference>
<dbReference type="GO" id="GO:0000466">
    <property type="term" value="P:maturation of 5.8S rRNA from tricistronic rRNA transcript (SSU-rRNA, 5.8S rRNA, LSU-rRNA)"/>
    <property type="evidence" value="ECO:0007669"/>
    <property type="project" value="TreeGrafter"/>
</dbReference>
<proteinExistence type="predicted"/>
<dbReference type="Pfam" id="PF11707">
    <property type="entry name" value="Npa1"/>
    <property type="match status" value="1"/>
</dbReference>
<feature type="domain" description="URB1 C-terminal" evidence="3">
    <location>
        <begin position="811"/>
        <end position="902"/>
    </location>
</feature>
<evidence type="ECO:0008006" key="6">
    <source>
        <dbReference type="Google" id="ProtNLM"/>
    </source>
</evidence>
<evidence type="ECO:0000259" key="3">
    <source>
        <dbReference type="Pfam" id="PF16201"/>
    </source>
</evidence>
<evidence type="ECO:0000259" key="2">
    <source>
        <dbReference type="Pfam" id="PF11707"/>
    </source>
</evidence>
<protein>
    <recommendedName>
        <fullName evidence="6">Nucleolar pre-ribosomal-associated protein 1</fullName>
    </recommendedName>
</protein>
<dbReference type="OrthoDB" id="72892at2759"/>
<feature type="region of interest" description="Disordered" evidence="1">
    <location>
        <begin position="491"/>
        <end position="513"/>
    </location>
</feature>
<organism evidence="4 5">
    <name type="scientific">Fasciola gigantica</name>
    <name type="common">Giant liver fluke</name>
    <dbReference type="NCBI Taxonomy" id="46835"/>
    <lineage>
        <taxon>Eukaryota</taxon>
        <taxon>Metazoa</taxon>
        <taxon>Spiralia</taxon>
        <taxon>Lophotrochozoa</taxon>
        <taxon>Platyhelminthes</taxon>
        <taxon>Trematoda</taxon>
        <taxon>Digenea</taxon>
        <taxon>Plagiorchiida</taxon>
        <taxon>Echinostomata</taxon>
        <taxon>Echinostomatoidea</taxon>
        <taxon>Fasciolidae</taxon>
        <taxon>Fasciola</taxon>
    </lineage>
</organism>
<dbReference type="STRING" id="46835.A0A504YAF3"/>
<feature type="domain" description="URB1 N-terminal" evidence="2">
    <location>
        <begin position="73"/>
        <end position="370"/>
    </location>
</feature>
<dbReference type="GO" id="GO:0005730">
    <property type="term" value="C:nucleolus"/>
    <property type="evidence" value="ECO:0007669"/>
    <property type="project" value="TreeGrafter"/>
</dbReference>
<accession>A0A504YAF3</accession>
<feature type="compositionally biased region" description="Basic and acidic residues" evidence="1">
    <location>
        <begin position="499"/>
        <end position="513"/>
    </location>
</feature>
<keyword evidence="5" id="KW-1185">Reference proteome</keyword>